<dbReference type="SUPFAM" id="SSF56300">
    <property type="entry name" value="Metallo-dependent phosphatases"/>
    <property type="match status" value="1"/>
</dbReference>
<feature type="domain" description="Nuclease SbcCD subunit D C-terminal" evidence="8">
    <location>
        <begin position="261"/>
        <end position="347"/>
    </location>
</feature>
<comment type="subunit">
    <text evidence="2">Heterodimer of SbcC and SbcD.</text>
</comment>
<dbReference type="NCBIfam" id="TIGR00619">
    <property type="entry name" value="sbcd"/>
    <property type="match status" value="1"/>
</dbReference>
<gene>
    <name evidence="9" type="primary">sbcD_12</name>
    <name evidence="9" type="ORF">SDC9_104283</name>
</gene>
<dbReference type="InterPro" id="IPR004593">
    <property type="entry name" value="SbcD"/>
</dbReference>
<dbReference type="InterPro" id="IPR050535">
    <property type="entry name" value="DNA_Repair-Maintenance_Comp"/>
</dbReference>
<accession>A0A645AYR4</accession>
<comment type="caution">
    <text evidence="9">The sequence shown here is derived from an EMBL/GenBank/DDBJ whole genome shotgun (WGS) entry which is preliminary data.</text>
</comment>
<evidence type="ECO:0000256" key="5">
    <source>
        <dbReference type="ARBA" id="ARBA00022801"/>
    </source>
</evidence>
<dbReference type="InterPro" id="IPR004843">
    <property type="entry name" value="Calcineurin-like_PHP"/>
</dbReference>
<name>A0A645AYR4_9ZZZZ</name>
<evidence type="ECO:0000259" key="8">
    <source>
        <dbReference type="Pfam" id="PF12320"/>
    </source>
</evidence>
<keyword evidence="5" id="KW-0378">Hydrolase</keyword>
<evidence type="ECO:0000256" key="2">
    <source>
        <dbReference type="ARBA" id="ARBA00011322"/>
    </source>
</evidence>
<keyword evidence="6" id="KW-0269">Exonuclease</keyword>
<protein>
    <recommendedName>
        <fullName evidence="3">Nuclease SbcCD subunit D</fullName>
    </recommendedName>
</protein>
<dbReference type="PANTHER" id="PTHR30337">
    <property type="entry name" value="COMPONENT OF ATP-DEPENDENT DSDNA EXONUCLEASE"/>
    <property type="match status" value="1"/>
</dbReference>
<comment type="similarity">
    <text evidence="1">Belongs to the SbcD family.</text>
</comment>
<proteinExistence type="inferred from homology"/>
<evidence type="ECO:0000256" key="3">
    <source>
        <dbReference type="ARBA" id="ARBA00013365"/>
    </source>
</evidence>
<dbReference type="InterPro" id="IPR029052">
    <property type="entry name" value="Metallo-depent_PP-like"/>
</dbReference>
<dbReference type="PANTHER" id="PTHR30337:SF0">
    <property type="entry name" value="NUCLEASE SBCCD SUBUNIT D"/>
    <property type="match status" value="1"/>
</dbReference>
<reference evidence="9" key="1">
    <citation type="submission" date="2019-08" db="EMBL/GenBank/DDBJ databases">
        <authorList>
            <person name="Kucharzyk K."/>
            <person name="Murdoch R.W."/>
            <person name="Higgins S."/>
            <person name="Loffler F."/>
        </authorList>
    </citation>
    <scope>NUCLEOTIDE SEQUENCE</scope>
</reference>
<organism evidence="9">
    <name type="scientific">bioreactor metagenome</name>
    <dbReference type="NCBI Taxonomy" id="1076179"/>
    <lineage>
        <taxon>unclassified sequences</taxon>
        <taxon>metagenomes</taxon>
        <taxon>ecological metagenomes</taxon>
    </lineage>
</organism>
<dbReference type="GO" id="GO:0006259">
    <property type="term" value="P:DNA metabolic process"/>
    <property type="evidence" value="ECO:0007669"/>
    <property type="project" value="InterPro"/>
</dbReference>
<evidence type="ECO:0000259" key="7">
    <source>
        <dbReference type="Pfam" id="PF00149"/>
    </source>
</evidence>
<dbReference type="Pfam" id="PF12320">
    <property type="entry name" value="SbcD_C"/>
    <property type="match status" value="1"/>
</dbReference>
<dbReference type="InterPro" id="IPR041796">
    <property type="entry name" value="Mre11_N"/>
</dbReference>
<dbReference type="GO" id="GO:0008408">
    <property type="term" value="F:3'-5' exonuclease activity"/>
    <property type="evidence" value="ECO:0007669"/>
    <property type="project" value="InterPro"/>
</dbReference>
<evidence type="ECO:0000313" key="9">
    <source>
        <dbReference type="EMBL" id="MPM57461.1"/>
    </source>
</evidence>
<dbReference type="InterPro" id="IPR026843">
    <property type="entry name" value="SbcD_C"/>
</dbReference>
<dbReference type="Pfam" id="PF00149">
    <property type="entry name" value="Metallophos"/>
    <property type="match status" value="1"/>
</dbReference>
<feature type="domain" description="Calcineurin-like phosphoesterase" evidence="7">
    <location>
        <begin position="1"/>
        <end position="213"/>
    </location>
</feature>
<dbReference type="AlphaFoldDB" id="A0A645AYR4"/>
<dbReference type="Gene3D" id="3.60.21.10">
    <property type="match status" value="1"/>
</dbReference>
<dbReference type="CDD" id="cd00840">
    <property type="entry name" value="MPP_Mre11_N"/>
    <property type="match status" value="1"/>
</dbReference>
<keyword evidence="4" id="KW-0540">Nuclease</keyword>
<evidence type="ECO:0000256" key="1">
    <source>
        <dbReference type="ARBA" id="ARBA00010555"/>
    </source>
</evidence>
<dbReference type="GO" id="GO:0004519">
    <property type="term" value="F:endonuclease activity"/>
    <property type="evidence" value="ECO:0007669"/>
    <property type="project" value="InterPro"/>
</dbReference>
<evidence type="ECO:0000256" key="6">
    <source>
        <dbReference type="ARBA" id="ARBA00022839"/>
    </source>
</evidence>
<sequence length="374" mass="42117">MKIIHTSDWHLGISLHNASLIDEQRYFIDYLINVVKDQKVDAVIIAGDVFDHSVSSAEAITLYNYAVTRLCNELGVPVVIAAGNHDGAARLASCNELLKKAGLYIYGKLTAEINAVEIGNSSIYPIPYFNVDEVKALYPEEKISSYADAMEVVLKNIKQNFKEGNSNILMCHCFVSGSVLSESDRTAMVGGSSVVPSGIFDGFDYVAMGHLHKAQDRGYNIRYSGSPIKYSFSEASHLKTITMLEIEDGIKYEELEIVPLRETRIIRGTFDEVLEFANHDMKRDDFIKIEITDMYAGMEAVELFRTYYANLLNITGKMNETEENQLTVEELYTLSPKHILEKFYKETTGCEVTEEQLKLFEKAMESVNSQEVLQ</sequence>
<dbReference type="EMBL" id="VSSQ01016281">
    <property type="protein sequence ID" value="MPM57461.1"/>
    <property type="molecule type" value="Genomic_DNA"/>
</dbReference>
<evidence type="ECO:0000256" key="4">
    <source>
        <dbReference type="ARBA" id="ARBA00022722"/>
    </source>
</evidence>